<dbReference type="InParanoid" id="A0A0N7KUF8"/>
<organism evidence="2 3">
    <name type="scientific">Oryza sativa subsp. japonica</name>
    <name type="common">Rice</name>
    <dbReference type="NCBI Taxonomy" id="39947"/>
    <lineage>
        <taxon>Eukaryota</taxon>
        <taxon>Viridiplantae</taxon>
        <taxon>Streptophyta</taxon>
        <taxon>Embryophyta</taxon>
        <taxon>Tracheophyta</taxon>
        <taxon>Spermatophyta</taxon>
        <taxon>Magnoliopsida</taxon>
        <taxon>Liliopsida</taxon>
        <taxon>Poales</taxon>
        <taxon>Poaceae</taxon>
        <taxon>BOP clade</taxon>
        <taxon>Oryzoideae</taxon>
        <taxon>Oryzeae</taxon>
        <taxon>Oryzinae</taxon>
        <taxon>Oryza</taxon>
        <taxon>Oryza sativa</taxon>
    </lineage>
</organism>
<dbReference type="EMBL" id="AP014968">
    <property type="protein sequence ID" value="BAT18298.1"/>
    <property type="molecule type" value="Genomic_DNA"/>
</dbReference>
<feature type="compositionally biased region" description="Low complexity" evidence="1">
    <location>
        <begin position="1"/>
        <end position="10"/>
    </location>
</feature>
<reference evidence="3" key="1">
    <citation type="journal article" date="2005" name="Nature">
        <title>The map-based sequence of the rice genome.</title>
        <authorList>
            <consortium name="International rice genome sequencing project (IRGSP)"/>
            <person name="Matsumoto T."/>
            <person name="Wu J."/>
            <person name="Kanamori H."/>
            <person name="Katayose Y."/>
            <person name="Fujisawa M."/>
            <person name="Namiki N."/>
            <person name="Mizuno H."/>
            <person name="Yamamoto K."/>
            <person name="Antonio B.A."/>
            <person name="Baba T."/>
            <person name="Sakata K."/>
            <person name="Nagamura Y."/>
            <person name="Aoki H."/>
            <person name="Arikawa K."/>
            <person name="Arita K."/>
            <person name="Bito T."/>
            <person name="Chiden Y."/>
            <person name="Fujitsuka N."/>
            <person name="Fukunaka R."/>
            <person name="Hamada M."/>
            <person name="Harada C."/>
            <person name="Hayashi A."/>
            <person name="Hijishita S."/>
            <person name="Honda M."/>
            <person name="Hosokawa S."/>
            <person name="Ichikawa Y."/>
            <person name="Idonuma A."/>
            <person name="Iijima M."/>
            <person name="Ikeda M."/>
            <person name="Ikeno M."/>
            <person name="Ito K."/>
            <person name="Ito S."/>
            <person name="Ito T."/>
            <person name="Ito Y."/>
            <person name="Ito Y."/>
            <person name="Iwabuchi A."/>
            <person name="Kamiya K."/>
            <person name="Karasawa W."/>
            <person name="Kurita K."/>
            <person name="Katagiri S."/>
            <person name="Kikuta A."/>
            <person name="Kobayashi H."/>
            <person name="Kobayashi N."/>
            <person name="Machita K."/>
            <person name="Maehara T."/>
            <person name="Masukawa M."/>
            <person name="Mizubayashi T."/>
            <person name="Mukai Y."/>
            <person name="Nagasaki H."/>
            <person name="Nagata Y."/>
            <person name="Naito S."/>
            <person name="Nakashima M."/>
            <person name="Nakama Y."/>
            <person name="Nakamichi Y."/>
            <person name="Nakamura M."/>
            <person name="Meguro A."/>
            <person name="Negishi M."/>
            <person name="Ohta I."/>
            <person name="Ohta T."/>
            <person name="Okamoto M."/>
            <person name="Ono N."/>
            <person name="Saji S."/>
            <person name="Sakaguchi M."/>
            <person name="Sakai K."/>
            <person name="Shibata M."/>
            <person name="Shimokawa T."/>
            <person name="Song J."/>
            <person name="Takazaki Y."/>
            <person name="Terasawa K."/>
            <person name="Tsugane M."/>
            <person name="Tsuji K."/>
            <person name="Ueda S."/>
            <person name="Waki K."/>
            <person name="Yamagata H."/>
            <person name="Yamamoto M."/>
            <person name="Yamamoto S."/>
            <person name="Yamane H."/>
            <person name="Yoshiki S."/>
            <person name="Yoshihara R."/>
            <person name="Yukawa K."/>
            <person name="Zhong H."/>
            <person name="Yano M."/>
            <person name="Yuan Q."/>
            <person name="Ouyang S."/>
            <person name="Liu J."/>
            <person name="Jones K.M."/>
            <person name="Gansberger K."/>
            <person name="Moffat K."/>
            <person name="Hill J."/>
            <person name="Bera J."/>
            <person name="Fadrosh D."/>
            <person name="Jin S."/>
            <person name="Johri S."/>
            <person name="Kim M."/>
            <person name="Overton L."/>
            <person name="Reardon M."/>
            <person name="Tsitrin T."/>
            <person name="Vuong H."/>
            <person name="Weaver B."/>
            <person name="Ciecko A."/>
            <person name="Tallon L."/>
            <person name="Jackson J."/>
            <person name="Pai G."/>
            <person name="Aken S.V."/>
            <person name="Utterback T."/>
            <person name="Reidmuller S."/>
            <person name="Feldblyum T."/>
            <person name="Hsiao J."/>
            <person name="Zismann V."/>
            <person name="Iobst S."/>
            <person name="de Vazeille A.R."/>
            <person name="Buell C.R."/>
            <person name="Ying K."/>
            <person name="Li Y."/>
            <person name="Lu T."/>
            <person name="Huang Y."/>
            <person name="Zhao Q."/>
            <person name="Feng Q."/>
            <person name="Zhang L."/>
            <person name="Zhu J."/>
            <person name="Weng Q."/>
            <person name="Mu J."/>
            <person name="Lu Y."/>
            <person name="Fan D."/>
            <person name="Liu Y."/>
            <person name="Guan J."/>
            <person name="Zhang Y."/>
            <person name="Yu S."/>
            <person name="Liu X."/>
            <person name="Zhang Y."/>
            <person name="Hong G."/>
            <person name="Han B."/>
            <person name="Choisne N."/>
            <person name="Demange N."/>
            <person name="Orjeda G."/>
            <person name="Samain S."/>
            <person name="Cattolico L."/>
            <person name="Pelletier E."/>
            <person name="Couloux A."/>
            <person name="Segurens B."/>
            <person name="Wincker P."/>
            <person name="D'Hont A."/>
            <person name="Scarpelli C."/>
            <person name="Weissenbach J."/>
            <person name="Salanoubat M."/>
            <person name="Quetier F."/>
            <person name="Yu Y."/>
            <person name="Kim H.R."/>
            <person name="Rambo T."/>
            <person name="Currie J."/>
            <person name="Collura K."/>
            <person name="Luo M."/>
            <person name="Yang T."/>
            <person name="Ammiraju J.S.S."/>
            <person name="Engler F."/>
            <person name="Soderlund C."/>
            <person name="Wing R.A."/>
            <person name="Palmer L.E."/>
            <person name="de la Bastide M."/>
            <person name="Spiegel L."/>
            <person name="Nascimento L."/>
            <person name="Zutavern T."/>
            <person name="O'Shaughnessy A."/>
            <person name="Dike S."/>
            <person name="Dedhia N."/>
            <person name="Preston R."/>
            <person name="Balija V."/>
            <person name="McCombie W.R."/>
            <person name="Chow T."/>
            <person name="Chen H."/>
            <person name="Chung M."/>
            <person name="Chen C."/>
            <person name="Shaw J."/>
            <person name="Wu H."/>
            <person name="Hsiao K."/>
            <person name="Chao Y."/>
            <person name="Chu M."/>
            <person name="Cheng C."/>
            <person name="Hour A."/>
            <person name="Lee P."/>
            <person name="Lin S."/>
            <person name="Lin Y."/>
            <person name="Liou J."/>
            <person name="Liu S."/>
            <person name="Hsing Y."/>
            <person name="Raghuvanshi S."/>
            <person name="Mohanty A."/>
            <person name="Bharti A.K."/>
            <person name="Gaur A."/>
            <person name="Gupta V."/>
            <person name="Kumar D."/>
            <person name="Ravi V."/>
            <person name="Vij S."/>
            <person name="Kapur A."/>
            <person name="Khurana P."/>
            <person name="Khurana P."/>
            <person name="Khurana J.P."/>
            <person name="Tyagi A.K."/>
            <person name="Gaikwad K."/>
            <person name="Singh A."/>
            <person name="Dalal V."/>
            <person name="Srivastava S."/>
            <person name="Dixit A."/>
            <person name="Pal A.K."/>
            <person name="Ghazi I.A."/>
            <person name="Yadav M."/>
            <person name="Pandit A."/>
            <person name="Bhargava A."/>
            <person name="Sureshbabu K."/>
            <person name="Batra K."/>
            <person name="Sharma T.R."/>
            <person name="Mohapatra T."/>
            <person name="Singh N.K."/>
            <person name="Messing J."/>
            <person name="Nelson A.B."/>
            <person name="Fuks G."/>
            <person name="Kavchok S."/>
            <person name="Keizer G."/>
            <person name="Linton E."/>
            <person name="Llaca V."/>
            <person name="Song R."/>
            <person name="Tanyolac B."/>
            <person name="Young S."/>
            <person name="Ho-Il K."/>
            <person name="Hahn J.H."/>
            <person name="Sangsakoo G."/>
            <person name="Vanavichit A."/>
            <person name="de Mattos Luiz.A.T."/>
            <person name="Zimmer P.D."/>
            <person name="Malone G."/>
            <person name="Dellagostin O."/>
            <person name="de Oliveira A.C."/>
            <person name="Bevan M."/>
            <person name="Bancroft I."/>
            <person name="Minx P."/>
            <person name="Cordum H."/>
            <person name="Wilson R."/>
            <person name="Cheng Z."/>
            <person name="Jin W."/>
            <person name="Jiang J."/>
            <person name="Leong S.A."/>
            <person name="Iwama H."/>
            <person name="Gojobori T."/>
            <person name="Itoh T."/>
            <person name="Niimura Y."/>
            <person name="Fujii Y."/>
            <person name="Habara T."/>
            <person name="Sakai H."/>
            <person name="Sato Y."/>
            <person name="Wilson G."/>
            <person name="Kumar K."/>
            <person name="McCouch S."/>
            <person name="Juretic N."/>
            <person name="Hoen D."/>
            <person name="Wright S."/>
            <person name="Bruskiewich R."/>
            <person name="Bureau T."/>
            <person name="Miyao A."/>
            <person name="Hirochika H."/>
            <person name="Nishikawa T."/>
            <person name="Kadowaki K."/>
            <person name="Sugiura M."/>
            <person name="Burr B."/>
            <person name="Sasaki T."/>
        </authorList>
    </citation>
    <scope>NUCLEOTIDE SEQUENCE [LARGE SCALE GENOMIC DNA]</scope>
    <source>
        <strain evidence="3">cv. Nipponbare</strain>
    </source>
</reference>
<accession>A0A0N7KUF8</accession>
<dbReference type="AlphaFoldDB" id="A0A0N7KUF8"/>
<evidence type="ECO:0000256" key="1">
    <source>
        <dbReference type="SAM" id="MobiDB-lite"/>
    </source>
</evidence>
<evidence type="ECO:0000313" key="2">
    <source>
        <dbReference type="EMBL" id="BAT18298.1"/>
    </source>
</evidence>
<proteinExistence type="predicted"/>
<dbReference type="Proteomes" id="UP000059680">
    <property type="component" value="Chromosome 12"/>
</dbReference>
<keyword evidence="3" id="KW-1185">Reference proteome</keyword>
<sequence length="120" mass="12828">MTATTTTGTAPGSAVERPRAHGSAAGPRARGSATDRDDNDDGAWIYRQVASGTCRARGSAVGCPWGICRWLTSGHPRERGSPAGRPRSREWRWLQLAAVCWGLTGVSSDGHEYFVVCVDL</sequence>
<protein>
    <submittedName>
        <fullName evidence="2">Os12g0640400 protein</fullName>
    </submittedName>
</protein>
<gene>
    <name evidence="2" type="ordered locus">Os12g0640400</name>
    <name evidence="2" type="ORF">OSNPB_120640400</name>
</gene>
<feature type="compositionally biased region" description="Low complexity" evidence="1">
    <location>
        <begin position="21"/>
        <end position="32"/>
    </location>
</feature>
<dbReference type="PaxDb" id="39947-A0A0N7KUF8"/>
<feature type="region of interest" description="Disordered" evidence="1">
    <location>
        <begin position="1"/>
        <end position="41"/>
    </location>
</feature>
<reference evidence="2 3" key="3">
    <citation type="journal article" date="2013" name="Rice">
        <title>Improvement of the Oryza sativa Nipponbare reference genome using next generation sequence and optical map data.</title>
        <authorList>
            <person name="Kawahara Y."/>
            <person name="de la Bastide M."/>
            <person name="Hamilton J.P."/>
            <person name="Kanamori H."/>
            <person name="McCombie W.R."/>
            <person name="Ouyang S."/>
            <person name="Schwartz D.C."/>
            <person name="Tanaka T."/>
            <person name="Wu J."/>
            <person name="Zhou S."/>
            <person name="Childs K.L."/>
            <person name="Davidson R.M."/>
            <person name="Lin H."/>
            <person name="Quesada-Ocampo L."/>
            <person name="Vaillancourt B."/>
            <person name="Sakai H."/>
            <person name="Lee S.S."/>
            <person name="Kim J."/>
            <person name="Numa H."/>
            <person name="Itoh T."/>
            <person name="Buell C.R."/>
            <person name="Matsumoto T."/>
        </authorList>
    </citation>
    <scope>NUCLEOTIDE SEQUENCE [LARGE SCALE GENOMIC DNA]</scope>
    <source>
        <strain evidence="3">cv. Nipponbare</strain>
    </source>
</reference>
<evidence type="ECO:0000313" key="3">
    <source>
        <dbReference type="Proteomes" id="UP000059680"/>
    </source>
</evidence>
<name>A0A0N7KUF8_ORYSJ</name>
<reference evidence="2 3" key="2">
    <citation type="journal article" date="2013" name="Plant Cell Physiol.">
        <title>Rice Annotation Project Database (RAP-DB): an integrative and interactive database for rice genomics.</title>
        <authorList>
            <person name="Sakai H."/>
            <person name="Lee S.S."/>
            <person name="Tanaka T."/>
            <person name="Numa H."/>
            <person name="Kim J."/>
            <person name="Kawahara Y."/>
            <person name="Wakimoto H."/>
            <person name="Yang C.C."/>
            <person name="Iwamoto M."/>
            <person name="Abe T."/>
            <person name="Yamada Y."/>
            <person name="Muto A."/>
            <person name="Inokuchi H."/>
            <person name="Ikemura T."/>
            <person name="Matsumoto T."/>
            <person name="Sasaki T."/>
            <person name="Itoh T."/>
        </authorList>
    </citation>
    <scope>NUCLEOTIDE SEQUENCE [LARGE SCALE GENOMIC DNA]</scope>
    <source>
        <strain evidence="3">cv. Nipponbare</strain>
    </source>
</reference>